<dbReference type="PANTHER" id="PTHR12809">
    <property type="entry name" value="MEDIATOR COMPLEX SUBUNIT"/>
    <property type="match status" value="1"/>
</dbReference>
<dbReference type="EMBL" id="BAABUJ010000015">
    <property type="protein sequence ID" value="GAA5800398.1"/>
    <property type="molecule type" value="Genomic_DNA"/>
</dbReference>
<evidence type="ECO:0000313" key="2">
    <source>
        <dbReference type="EMBL" id="GAA5800398.1"/>
    </source>
</evidence>
<sequence length="167" mass="19365">MIYYLENGRIYFTIENEFEVALTLMGHSNDRRWWIVSLDMFIEATSAGGAAEDVDITLTDAQKLHLRSNAQKQLVPLFVPEGSTHTPLFFPLVNLYDYLHSCCLNMQLEILFIQSAMLVKTRWMNQLKVQMNPDRTKLTLTYWKGGSPASQWARPQVRKTNTQKHLL</sequence>
<proteinExistence type="predicted"/>
<feature type="region of interest" description="Disordered" evidence="1">
    <location>
        <begin position="147"/>
        <end position="167"/>
    </location>
</feature>
<dbReference type="PANTHER" id="PTHR12809:SF2">
    <property type="entry name" value="MEDIATOR OF RNA POLYMERASE II TRANSCRIPTION SUBUNIT 14"/>
    <property type="match status" value="1"/>
</dbReference>
<organism evidence="2 3">
    <name type="scientific">Helicostylum pulchrum</name>
    <dbReference type="NCBI Taxonomy" id="562976"/>
    <lineage>
        <taxon>Eukaryota</taxon>
        <taxon>Fungi</taxon>
        <taxon>Fungi incertae sedis</taxon>
        <taxon>Mucoromycota</taxon>
        <taxon>Mucoromycotina</taxon>
        <taxon>Mucoromycetes</taxon>
        <taxon>Mucorales</taxon>
        <taxon>Mucorineae</taxon>
        <taxon>Mucoraceae</taxon>
        <taxon>Helicostylum</taxon>
    </lineage>
</organism>
<name>A0ABP9Y072_9FUNG</name>
<gene>
    <name evidence="2" type="ORF">HPULCUR_005828</name>
</gene>
<reference evidence="2 3" key="1">
    <citation type="submission" date="2024-04" db="EMBL/GenBank/DDBJ databases">
        <title>genome sequences of Mucor flavus KT1a and Helicostylum pulchrum KT1b strains isolation_sourced from the surface of a dry-aged beef.</title>
        <authorList>
            <person name="Toyotome T."/>
            <person name="Hosono M."/>
            <person name="Torimaru M."/>
            <person name="Fukuda K."/>
            <person name="Mikami N."/>
        </authorList>
    </citation>
    <scope>NUCLEOTIDE SEQUENCE [LARGE SCALE GENOMIC DNA]</scope>
    <source>
        <strain evidence="2 3">KT1b</strain>
    </source>
</reference>
<comment type="caution">
    <text evidence="2">The sequence shown here is derived from an EMBL/GenBank/DDBJ whole genome shotgun (WGS) entry which is preliminary data.</text>
</comment>
<dbReference type="InterPro" id="IPR013947">
    <property type="entry name" value="Mediator_Med14"/>
</dbReference>
<keyword evidence="3" id="KW-1185">Reference proteome</keyword>
<evidence type="ECO:0000313" key="3">
    <source>
        <dbReference type="Proteomes" id="UP001476247"/>
    </source>
</evidence>
<feature type="compositionally biased region" description="Polar residues" evidence="1">
    <location>
        <begin position="158"/>
        <end position="167"/>
    </location>
</feature>
<dbReference type="Proteomes" id="UP001476247">
    <property type="component" value="Unassembled WGS sequence"/>
</dbReference>
<evidence type="ECO:0000256" key="1">
    <source>
        <dbReference type="SAM" id="MobiDB-lite"/>
    </source>
</evidence>
<accession>A0ABP9Y072</accession>
<protein>
    <submittedName>
        <fullName evidence="2">Uncharacterized protein</fullName>
    </submittedName>
</protein>